<evidence type="ECO:0000259" key="1">
    <source>
        <dbReference type="Pfam" id="PF12146"/>
    </source>
</evidence>
<comment type="caution">
    <text evidence="2">The sequence shown here is derived from an EMBL/GenBank/DDBJ whole genome shotgun (WGS) entry which is preliminary data.</text>
</comment>
<evidence type="ECO:0000313" key="2">
    <source>
        <dbReference type="EMBL" id="MBT1688678.1"/>
    </source>
</evidence>
<dbReference type="GO" id="GO:0016787">
    <property type="term" value="F:hydrolase activity"/>
    <property type="evidence" value="ECO:0007669"/>
    <property type="project" value="UniProtKB-KW"/>
</dbReference>
<gene>
    <name evidence="2" type="ORF">KK078_19060</name>
</gene>
<dbReference type="SUPFAM" id="SSF53474">
    <property type="entry name" value="alpha/beta-Hydrolases"/>
    <property type="match status" value="1"/>
</dbReference>
<dbReference type="Proteomes" id="UP001319180">
    <property type="component" value="Unassembled WGS sequence"/>
</dbReference>
<dbReference type="EMBL" id="JAHESC010000029">
    <property type="protein sequence ID" value="MBT1688678.1"/>
    <property type="molecule type" value="Genomic_DNA"/>
</dbReference>
<keyword evidence="2" id="KW-0378">Hydrolase</keyword>
<dbReference type="RefSeq" id="WP_254091905.1">
    <property type="nucleotide sequence ID" value="NZ_JAHESC010000029.1"/>
</dbReference>
<reference evidence="2 3" key="1">
    <citation type="submission" date="2021-05" db="EMBL/GenBank/DDBJ databases">
        <title>A Polyphasic approach of four new species of the genus Ohtaekwangia: Ohtaekwangia histidinii sp. nov., Ohtaekwangia cretensis sp. nov., Ohtaekwangia indiensis sp. nov., Ohtaekwangia reichenbachii sp. nov. from diverse environment.</title>
        <authorList>
            <person name="Octaviana S."/>
        </authorList>
    </citation>
    <scope>NUCLEOTIDE SEQUENCE [LARGE SCALE GENOMIC DNA]</scope>
    <source>
        <strain evidence="2 3">PWU37</strain>
    </source>
</reference>
<proteinExistence type="predicted"/>
<organism evidence="2 3">
    <name type="scientific">Dawidia soli</name>
    <dbReference type="NCBI Taxonomy" id="2782352"/>
    <lineage>
        <taxon>Bacteria</taxon>
        <taxon>Pseudomonadati</taxon>
        <taxon>Bacteroidota</taxon>
        <taxon>Cytophagia</taxon>
        <taxon>Cytophagales</taxon>
        <taxon>Chryseotaleaceae</taxon>
        <taxon>Dawidia</taxon>
    </lineage>
</organism>
<evidence type="ECO:0000313" key="3">
    <source>
        <dbReference type="Proteomes" id="UP001319180"/>
    </source>
</evidence>
<accession>A0AAP2DB15</accession>
<sequence>MKKLIARTIGLWINFLARVAPGRAAKFGFEFFCRPFRVKMTDKHRAFLHSGEQSTFTHAGETIQAYKWGRGDRRILLLHGWQSHTFRWKSYVEAFDKERYTIYAIDAPGHGLSSGKFLTVPLYSEVVEKFMQATGSFDTVLSHSIGSFTALYTFYRLPRLAPDQLIVLAPPGEALDFFSFYIGELRLSPKSVKLIVGYFETRIGRSPSYFSAPKFAQGLSSQGLLIHDEEDGDAPVENSRRIHGAWNNSTLIITKGFGHNLRSEKVVDYVLDFANHDIIAR</sequence>
<dbReference type="InterPro" id="IPR022742">
    <property type="entry name" value="Hydrolase_4"/>
</dbReference>
<dbReference type="AlphaFoldDB" id="A0AAP2DB15"/>
<keyword evidence="3" id="KW-1185">Reference proteome</keyword>
<name>A0AAP2DB15_9BACT</name>
<dbReference type="Gene3D" id="3.40.50.1820">
    <property type="entry name" value="alpha/beta hydrolase"/>
    <property type="match status" value="1"/>
</dbReference>
<dbReference type="Pfam" id="PF12146">
    <property type="entry name" value="Hydrolase_4"/>
    <property type="match status" value="1"/>
</dbReference>
<protein>
    <submittedName>
        <fullName evidence="2">Alpha/beta hydrolase</fullName>
    </submittedName>
</protein>
<dbReference type="InterPro" id="IPR029058">
    <property type="entry name" value="AB_hydrolase_fold"/>
</dbReference>
<dbReference type="PANTHER" id="PTHR46438">
    <property type="entry name" value="ALPHA/BETA-HYDROLASES SUPERFAMILY PROTEIN"/>
    <property type="match status" value="1"/>
</dbReference>
<feature type="domain" description="Serine aminopeptidase S33" evidence="1">
    <location>
        <begin position="73"/>
        <end position="170"/>
    </location>
</feature>